<dbReference type="Proteomes" id="UP000008311">
    <property type="component" value="Unassembled WGS sequence"/>
</dbReference>
<dbReference type="InParanoid" id="B9SDQ2"/>
<reference evidence="2" key="1">
    <citation type="journal article" date="2010" name="Nat. Biotechnol.">
        <title>Draft genome sequence of the oilseed species Ricinus communis.</title>
        <authorList>
            <person name="Chan A.P."/>
            <person name="Crabtree J."/>
            <person name="Zhao Q."/>
            <person name="Lorenzi H."/>
            <person name="Orvis J."/>
            <person name="Puiu D."/>
            <person name="Melake-Berhan A."/>
            <person name="Jones K.M."/>
            <person name="Redman J."/>
            <person name="Chen G."/>
            <person name="Cahoon E.B."/>
            <person name="Gedil M."/>
            <person name="Stanke M."/>
            <person name="Haas B.J."/>
            <person name="Wortman J.R."/>
            <person name="Fraser-Liggett C.M."/>
            <person name="Ravel J."/>
            <person name="Rabinowicz P.D."/>
        </authorList>
    </citation>
    <scope>NUCLEOTIDE SEQUENCE [LARGE SCALE GENOMIC DNA]</scope>
    <source>
        <strain evidence="2">cv. Hale</strain>
    </source>
</reference>
<gene>
    <name evidence="1" type="ORF">RCOM_1289480</name>
</gene>
<keyword evidence="2" id="KW-1185">Reference proteome</keyword>
<organism evidence="1 2">
    <name type="scientific">Ricinus communis</name>
    <name type="common">Castor bean</name>
    <dbReference type="NCBI Taxonomy" id="3988"/>
    <lineage>
        <taxon>Eukaryota</taxon>
        <taxon>Viridiplantae</taxon>
        <taxon>Streptophyta</taxon>
        <taxon>Embryophyta</taxon>
        <taxon>Tracheophyta</taxon>
        <taxon>Spermatophyta</taxon>
        <taxon>Magnoliopsida</taxon>
        <taxon>eudicotyledons</taxon>
        <taxon>Gunneridae</taxon>
        <taxon>Pentapetalae</taxon>
        <taxon>rosids</taxon>
        <taxon>fabids</taxon>
        <taxon>Malpighiales</taxon>
        <taxon>Euphorbiaceae</taxon>
        <taxon>Acalyphoideae</taxon>
        <taxon>Acalypheae</taxon>
        <taxon>Ricinus</taxon>
    </lineage>
</organism>
<protein>
    <submittedName>
        <fullName evidence="1">Uncharacterized protein</fullName>
    </submittedName>
</protein>
<sequence>MATKPHYEGRNDIEELKDSKGWLLKPGALNIVWGNDNRYWSMPTGSGTR</sequence>
<dbReference type="AlphaFoldDB" id="B9SDQ2"/>
<evidence type="ECO:0000313" key="1">
    <source>
        <dbReference type="EMBL" id="EEF38232.1"/>
    </source>
</evidence>
<dbReference type="EMBL" id="EQ973930">
    <property type="protein sequence ID" value="EEF38232.1"/>
    <property type="molecule type" value="Genomic_DNA"/>
</dbReference>
<name>B9SDQ2_RICCO</name>
<accession>B9SDQ2</accession>
<evidence type="ECO:0000313" key="2">
    <source>
        <dbReference type="Proteomes" id="UP000008311"/>
    </source>
</evidence>
<proteinExistence type="predicted"/>